<evidence type="ECO:0000313" key="2">
    <source>
        <dbReference type="Proteomes" id="UP000652761"/>
    </source>
</evidence>
<gene>
    <name evidence="1" type="ORF">Taro_043503</name>
</gene>
<feature type="non-terminal residue" evidence="1">
    <location>
        <position position="236"/>
    </location>
</feature>
<dbReference type="EMBL" id="NMUH01004720">
    <property type="protein sequence ID" value="MQM10608.1"/>
    <property type="molecule type" value="Genomic_DNA"/>
</dbReference>
<feature type="non-terminal residue" evidence="1">
    <location>
        <position position="1"/>
    </location>
</feature>
<sequence>FLRISTRFKIKYKSKLSFQRFILLHIPKFQKNLLDLQLSFAESKRFTPDQWEKAYPNHHAQCQKMKLTLNEYHSKSLLDLKKHIGLKWAHKYLYSYQAKDAALLIGLHWNITLHEFLSLAATKKFTPLQIKCIMDPDKASLKRAFYRRRHIRSLKKLPFTSPTYNVDSAKGHVEKFLVAGEQEIIHTKPLFFRVVSAATCTDHHLEVDQRALVSTLLDLVSTHCPKTAQKVFWEGL</sequence>
<dbReference type="Proteomes" id="UP000652761">
    <property type="component" value="Unassembled WGS sequence"/>
</dbReference>
<proteinExistence type="predicted"/>
<protein>
    <submittedName>
        <fullName evidence="1">Uncharacterized protein</fullName>
    </submittedName>
</protein>
<keyword evidence="2" id="KW-1185">Reference proteome</keyword>
<evidence type="ECO:0000313" key="1">
    <source>
        <dbReference type="EMBL" id="MQM10608.1"/>
    </source>
</evidence>
<organism evidence="1 2">
    <name type="scientific">Colocasia esculenta</name>
    <name type="common">Wild taro</name>
    <name type="synonym">Arum esculentum</name>
    <dbReference type="NCBI Taxonomy" id="4460"/>
    <lineage>
        <taxon>Eukaryota</taxon>
        <taxon>Viridiplantae</taxon>
        <taxon>Streptophyta</taxon>
        <taxon>Embryophyta</taxon>
        <taxon>Tracheophyta</taxon>
        <taxon>Spermatophyta</taxon>
        <taxon>Magnoliopsida</taxon>
        <taxon>Liliopsida</taxon>
        <taxon>Araceae</taxon>
        <taxon>Aroideae</taxon>
        <taxon>Colocasieae</taxon>
        <taxon>Colocasia</taxon>
    </lineage>
</organism>
<dbReference type="AlphaFoldDB" id="A0A843WVY6"/>
<comment type="caution">
    <text evidence="1">The sequence shown here is derived from an EMBL/GenBank/DDBJ whole genome shotgun (WGS) entry which is preliminary data.</text>
</comment>
<reference evidence="1" key="1">
    <citation type="submission" date="2017-07" db="EMBL/GenBank/DDBJ databases">
        <title>Taro Niue Genome Assembly and Annotation.</title>
        <authorList>
            <person name="Atibalentja N."/>
            <person name="Keating K."/>
            <person name="Fields C.J."/>
        </authorList>
    </citation>
    <scope>NUCLEOTIDE SEQUENCE</scope>
    <source>
        <strain evidence="1">Niue_2</strain>
        <tissue evidence="1">Leaf</tissue>
    </source>
</reference>
<accession>A0A843WVY6</accession>
<name>A0A843WVY6_COLES</name>